<dbReference type="Proteomes" id="UP000253410">
    <property type="component" value="Unassembled WGS sequence"/>
</dbReference>
<dbReference type="RefSeq" id="WP_113618996.1">
    <property type="nucleotide sequence ID" value="NZ_QFFJ01000002.1"/>
</dbReference>
<feature type="transmembrane region" description="Helical" evidence="5">
    <location>
        <begin position="142"/>
        <end position="163"/>
    </location>
</feature>
<dbReference type="Pfam" id="PF07635">
    <property type="entry name" value="PSCyt1"/>
    <property type="match status" value="1"/>
</dbReference>
<keyword evidence="1 4" id="KW-0349">Heme</keyword>
<dbReference type="PROSITE" id="PS51007">
    <property type="entry name" value="CYTC"/>
    <property type="match status" value="1"/>
</dbReference>
<evidence type="ECO:0000313" key="8">
    <source>
        <dbReference type="Proteomes" id="UP000253410"/>
    </source>
</evidence>
<keyword evidence="5" id="KW-0812">Transmembrane</keyword>
<feature type="transmembrane region" description="Helical" evidence="5">
    <location>
        <begin position="81"/>
        <end position="105"/>
    </location>
</feature>
<feature type="transmembrane region" description="Helical" evidence="5">
    <location>
        <begin position="12"/>
        <end position="30"/>
    </location>
</feature>
<gene>
    <name evidence="7" type="ORF">DF182_27665</name>
</gene>
<sequence>MMKWNRIRWQEAGSQLLFATNIFVLVLFVAGSRILVPAWLQVLGRMHPLVLHFPIVLLILGGLLLFIQLREPEANRWKIRFTSWLILGAAISTAVTVIMGLLLAREEGYTDNGNIQWHKWGGIAVLWGASALYWLRDYRKPWLPKTSALATVVLLLVTGHFGANVTHGNNFVLAPVTPRNTAVPLEKALVYEHLVKPILEEKCMNCHNAGKAKGGLSMELPQQLLAGGKTGKLFIPGNPAISLMMERLHLPAEDKKHMPPTGKPQLSEEEVALLYYWIKGGADFKTPVASLPAHDSLRLLAAARLQPAVSKEPVYNFSPADDKLVQQLNNNYRVVYPIALHAAPLVANWYNKDKFNIKSVSELLPVKEQLIEMHLQKMPVQDADLDVLAQFKQLRVLNLSFTNITGQTLTALAKLPHLRSLSLSGTPVTLQQLMSLKSAPALQELYVWNTGLSPADILQVQKNLQQVTVVKGFTNDKGEQLKLNQPTILNTLAVFRNSMQLILQHPVKGVEIHYTTDGSAPDSLHSPVFKDSLLITANTTVRAIACKQGWYASDPVQFSFHKTAYAPDSISLLNQPEGAYIANGGSTLTDGQKGGMDYNNGKWLGYTKNELQAIVRFPQPVPLKSVTIGALRNVGSYIFLPQQIQIWGGADPQHLKLLKKITPPAGKKDDPVTAMDIDCSFPLTQVSCMKIMMTPAILPSWHPGKGKHAWVFVDELLFN</sequence>
<protein>
    <submittedName>
        <fullName evidence="7">Cytochrome C</fullName>
    </submittedName>
</protein>
<feature type="domain" description="Cytochrome c" evidence="6">
    <location>
        <begin position="163"/>
        <end position="282"/>
    </location>
</feature>
<dbReference type="InterPro" id="IPR011429">
    <property type="entry name" value="Cyt_c_Planctomycete-type"/>
</dbReference>
<dbReference type="InterPro" id="IPR036909">
    <property type="entry name" value="Cyt_c-like_dom_sf"/>
</dbReference>
<evidence type="ECO:0000256" key="5">
    <source>
        <dbReference type="SAM" id="Phobius"/>
    </source>
</evidence>
<dbReference type="SUPFAM" id="SSF52047">
    <property type="entry name" value="RNI-like"/>
    <property type="match status" value="1"/>
</dbReference>
<feature type="transmembrane region" description="Helical" evidence="5">
    <location>
        <begin position="117"/>
        <end position="135"/>
    </location>
</feature>
<dbReference type="SUPFAM" id="SSF46626">
    <property type="entry name" value="Cytochrome c"/>
    <property type="match status" value="1"/>
</dbReference>
<dbReference type="AlphaFoldDB" id="A0A365XV59"/>
<dbReference type="PANTHER" id="PTHR35889:SF3">
    <property type="entry name" value="F-BOX DOMAIN-CONTAINING PROTEIN"/>
    <property type="match status" value="1"/>
</dbReference>
<reference evidence="7 8" key="1">
    <citation type="submission" date="2018-05" db="EMBL/GenBank/DDBJ databases">
        <title>Chitinophaga sp. K3CV102501T nov., isolated from isolated from a monsoon evergreen broad-leaved forest soil.</title>
        <authorList>
            <person name="Lv Y."/>
        </authorList>
    </citation>
    <scope>NUCLEOTIDE SEQUENCE [LARGE SCALE GENOMIC DNA]</scope>
    <source>
        <strain evidence="7 8">GDMCC 1.1325</strain>
    </source>
</reference>
<evidence type="ECO:0000256" key="4">
    <source>
        <dbReference type="PROSITE-ProRule" id="PRU00433"/>
    </source>
</evidence>
<evidence type="ECO:0000256" key="2">
    <source>
        <dbReference type="ARBA" id="ARBA00022723"/>
    </source>
</evidence>
<evidence type="ECO:0000313" key="7">
    <source>
        <dbReference type="EMBL" id="RBL90246.1"/>
    </source>
</evidence>
<feature type="transmembrane region" description="Helical" evidence="5">
    <location>
        <begin position="50"/>
        <end position="69"/>
    </location>
</feature>
<dbReference type="GO" id="GO:0046872">
    <property type="term" value="F:metal ion binding"/>
    <property type="evidence" value="ECO:0007669"/>
    <property type="project" value="UniProtKB-KW"/>
</dbReference>
<keyword evidence="5" id="KW-0472">Membrane</keyword>
<keyword evidence="5" id="KW-1133">Transmembrane helix</keyword>
<dbReference type="OrthoDB" id="713772at2"/>
<dbReference type="InterPro" id="IPR032675">
    <property type="entry name" value="LRR_dom_sf"/>
</dbReference>
<dbReference type="Pfam" id="PF09990">
    <property type="entry name" value="DUF2231"/>
    <property type="match status" value="1"/>
</dbReference>
<dbReference type="GO" id="GO:0009055">
    <property type="term" value="F:electron transfer activity"/>
    <property type="evidence" value="ECO:0007669"/>
    <property type="project" value="InterPro"/>
</dbReference>
<dbReference type="GO" id="GO:0020037">
    <property type="term" value="F:heme binding"/>
    <property type="evidence" value="ECO:0007669"/>
    <property type="project" value="InterPro"/>
</dbReference>
<keyword evidence="8" id="KW-1185">Reference proteome</keyword>
<comment type="caution">
    <text evidence="7">The sequence shown here is derived from an EMBL/GenBank/DDBJ whole genome shotgun (WGS) entry which is preliminary data.</text>
</comment>
<evidence type="ECO:0000256" key="1">
    <source>
        <dbReference type="ARBA" id="ARBA00022617"/>
    </source>
</evidence>
<dbReference type="Pfam" id="PF13287">
    <property type="entry name" value="Fn3_assoc"/>
    <property type="match status" value="1"/>
</dbReference>
<organism evidence="7 8">
    <name type="scientific">Chitinophaga flava</name>
    <dbReference type="NCBI Taxonomy" id="2259036"/>
    <lineage>
        <taxon>Bacteria</taxon>
        <taxon>Pseudomonadati</taxon>
        <taxon>Bacteroidota</taxon>
        <taxon>Chitinophagia</taxon>
        <taxon>Chitinophagales</taxon>
        <taxon>Chitinophagaceae</taxon>
        <taxon>Chitinophaga</taxon>
    </lineage>
</organism>
<evidence type="ECO:0000256" key="3">
    <source>
        <dbReference type="ARBA" id="ARBA00023004"/>
    </source>
</evidence>
<dbReference type="PANTHER" id="PTHR35889">
    <property type="entry name" value="CYCLOINULO-OLIGOSACCHARIDE FRUCTANOTRANSFERASE-RELATED"/>
    <property type="match status" value="1"/>
</dbReference>
<evidence type="ECO:0000259" key="6">
    <source>
        <dbReference type="PROSITE" id="PS51007"/>
    </source>
</evidence>
<keyword evidence="3 4" id="KW-0408">Iron</keyword>
<keyword evidence="2 4" id="KW-0479">Metal-binding</keyword>
<dbReference type="Gene3D" id="3.80.10.10">
    <property type="entry name" value="Ribonuclease Inhibitor"/>
    <property type="match status" value="1"/>
</dbReference>
<dbReference type="InterPro" id="IPR009056">
    <property type="entry name" value="Cyt_c-like_dom"/>
</dbReference>
<dbReference type="InterPro" id="IPR026876">
    <property type="entry name" value="Fn3_assoc_repeat"/>
</dbReference>
<name>A0A365XV59_9BACT</name>
<accession>A0A365XV59</accession>
<proteinExistence type="predicted"/>
<dbReference type="InterPro" id="IPR019251">
    <property type="entry name" value="DUF2231_TM"/>
</dbReference>
<dbReference type="EMBL" id="QFFJ01000002">
    <property type="protein sequence ID" value="RBL90246.1"/>
    <property type="molecule type" value="Genomic_DNA"/>
</dbReference>